<reference evidence="1" key="1">
    <citation type="submission" date="2020-04" db="EMBL/GenBank/DDBJ databases">
        <authorList>
            <person name="Broberg M."/>
        </authorList>
    </citation>
    <scope>NUCLEOTIDE SEQUENCE</scope>
</reference>
<dbReference type="Proteomes" id="UP000836387">
    <property type="component" value="Unassembled WGS sequence"/>
</dbReference>
<accession>A0ACA9UBZ7</accession>
<evidence type="ECO:0000313" key="2">
    <source>
        <dbReference type="Proteomes" id="UP000836387"/>
    </source>
</evidence>
<organism evidence="1 2">
    <name type="scientific">Clonostachys rosea f. rosea IK726</name>
    <dbReference type="NCBI Taxonomy" id="1349383"/>
    <lineage>
        <taxon>Eukaryota</taxon>
        <taxon>Fungi</taxon>
        <taxon>Dikarya</taxon>
        <taxon>Ascomycota</taxon>
        <taxon>Pezizomycotina</taxon>
        <taxon>Sordariomycetes</taxon>
        <taxon>Hypocreomycetidae</taxon>
        <taxon>Hypocreales</taxon>
        <taxon>Bionectriaceae</taxon>
        <taxon>Clonostachys</taxon>
    </lineage>
</organism>
<protein>
    <submittedName>
        <fullName evidence="1">Uncharacterized protein</fullName>
    </submittedName>
</protein>
<dbReference type="EMBL" id="CADEHS020000164">
    <property type="protein sequence ID" value="CAG9950312.1"/>
    <property type="molecule type" value="Genomic_DNA"/>
</dbReference>
<evidence type="ECO:0000313" key="1">
    <source>
        <dbReference type="EMBL" id="CAG9950312.1"/>
    </source>
</evidence>
<comment type="caution">
    <text evidence="1">The sequence shown here is derived from an EMBL/GenBank/DDBJ whole genome shotgun (WGS) entry which is preliminary data.</text>
</comment>
<keyword evidence="2" id="KW-1185">Reference proteome</keyword>
<name>A0ACA9UBZ7_BIOOC</name>
<proteinExistence type="predicted"/>
<gene>
    <name evidence="1" type="ORF">CRV2_00018753</name>
</gene>
<sequence>MSSKDLWKSSKFSDCTRSPVMEAAFFGNFKVGLFSGNAVVLKKHSTNKEIKEASHAHLHTDEYEPAVIEAMLEYLYTDTYTYSDSTNKEIKEASHAHLHTDEYEPAVIEAMLEYLYTDTYTYSDSTASQALFHMDVNVAADYYQIDGLLKLSEDNLRDFLSALKQVEQLPAIIKAATKEQVDQKLQSLVASTSVRFMEDLADNPDFASLDLPKDFRNTIFEMCALRLVLMKSVTIKGSIELNASLKLCNRTLKNDQPKEGDRWQIKRESGTSRLCIESTRLMKR</sequence>
<reference evidence="1" key="2">
    <citation type="submission" date="2021-10" db="EMBL/GenBank/DDBJ databases">
        <authorList>
            <person name="Piombo E."/>
        </authorList>
    </citation>
    <scope>NUCLEOTIDE SEQUENCE</scope>
</reference>